<reference evidence="2" key="1">
    <citation type="submission" date="2024-07" db="EMBL/GenBank/DDBJ databases">
        <title>Two chromosome-level genome assemblies of Korean endemic species Abeliophyllum distichum and Forsythia ovata (Oleaceae).</title>
        <authorList>
            <person name="Jang H."/>
        </authorList>
    </citation>
    <scope>NUCLEOTIDE SEQUENCE [LARGE SCALE GENOMIC DNA]</scope>
</reference>
<evidence type="ECO:0000313" key="1">
    <source>
        <dbReference type="EMBL" id="KAL2543350.1"/>
    </source>
</evidence>
<dbReference type="EMBL" id="JBFOLK010000001">
    <property type="protein sequence ID" value="KAL2543350.1"/>
    <property type="molecule type" value="Genomic_DNA"/>
</dbReference>
<organism evidence="1 2">
    <name type="scientific">Abeliophyllum distichum</name>
    <dbReference type="NCBI Taxonomy" id="126358"/>
    <lineage>
        <taxon>Eukaryota</taxon>
        <taxon>Viridiplantae</taxon>
        <taxon>Streptophyta</taxon>
        <taxon>Embryophyta</taxon>
        <taxon>Tracheophyta</taxon>
        <taxon>Spermatophyta</taxon>
        <taxon>Magnoliopsida</taxon>
        <taxon>eudicotyledons</taxon>
        <taxon>Gunneridae</taxon>
        <taxon>Pentapetalae</taxon>
        <taxon>asterids</taxon>
        <taxon>lamiids</taxon>
        <taxon>Lamiales</taxon>
        <taxon>Oleaceae</taxon>
        <taxon>Forsythieae</taxon>
        <taxon>Abeliophyllum</taxon>
    </lineage>
</organism>
<gene>
    <name evidence="1" type="ORF">Adt_04328</name>
</gene>
<dbReference type="Proteomes" id="UP001604336">
    <property type="component" value="Unassembled WGS sequence"/>
</dbReference>
<sequence>MDCRNGLACLTKILSGGTILVHPFQATRKKKTSLLNTIPSTRLLNKVQNLVEKNSVTVHSKEDTHSYSCADSLKKWMNDSGAVLSQQCSTSPSISITFGKKDTESDFSLEKLPARTIKVDEHKVIDKMPEPEVGNRARTTVDGGRSTVCGWQRFLLSGIVRRNSSYWRR</sequence>
<dbReference type="AlphaFoldDB" id="A0ABD1W4E6"/>
<name>A0ABD1W4E6_9LAMI</name>
<comment type="caution">
    <text evidence="1">The sequence shown here is derived from an EMBL/GenBank/DDBJ whole genome shotgun (WGS) entry which is preliminary data.</text>
</comment>
<proteinExistence type="predicted"/>
<protein>
    <submittedName>
        <fullName evidence="1">Uncharacterized protein</fullName>
    </submittedName>
</protein>
<evidence type="ECO:0000313" key="2">
    <source>
        <dbReference type="Proteomes" id="UP001604336"/>
    </source>
</evidence>
<keyword evidence="2" id="KW-1185">Reference proteome</keyword>
<accession>A0ABD1W4E6</accession>